<dbReference type="Gene3D" id="2.40.50.180">
    <property type="entry name" value="CheA-289, Domain 4"/>
    <property type="match status" value="1"/>
</dbReference>
<dbReference type="Gene3D" id="2.30.30.40">
    <property type="entry name" value="SH3 Domains"/>
    <property type="match status" value="1"/>
</dbReference>
<dbReference type="InterPro" id="IPR039315">
    <property type="entry name" value="CheW"/>
</dbReference>
<dbReference type="SMART" id="SM00260">
    <property type="entry name" value="CheW"/>
    <property type="match status" value="1"/>
</dbReference>
<dbReference type="InterPro" id="IPR002545">
    <property type="entry name" value="CheW-lke_dom"/>
</dbReference>
<feature type="domain" description="CheW-like" evidence="1">
    <location>
        <begin position="1"/>
        <end position="131"/>
    </location>
</feature>
<accession>A0A4Y7RDZ8</accession>
<dbReference type="PANTHER" id="PTHR22617">
    <property type="entry name" value="CHEMOTAXIS SENSOR HISTIDINE KINASE-RELATED"/>
    <property type="match status" value="1"/>
</dbReference>
<dbReference type="EMBL" id="QFGA01000001">
    <property type="protein sequence ID" value="TEB07245.1"/>
    <property type="molecule type" value="Genomic_DNA"/>
</dbReference>
<dbReference type="SUPFAM" id="SSF50341">
    <property type="entry name" value="CheW-like"/>
    <property type="match status" value="1"/>
</dbReference>
<organism evidence="2 3">
    <name type="scientific">Pelotomaculum schinkii</name>
    <dbReference type="NCBI Taxonomy" id="78350"/>
    <lineage>
        <taxon>Bacteria</taxon>
        <taxon>Bacillati</taxon>
        <taxon>Bacillota</taxon>
        <taxon>Clostridia</taxon>
        <taxon>Eubacteriales</taxon>
        <taxon>Desulfotomaculaceae</taxon>
        <taxon>Pelotomaculum</taxon>
    </lineage>
</organism>
<dbReference type="InterPro" id="IPR036061">
    <property type="entry name" value="CheW-like_dom_sf"/>
</dbReference>
<dbReference type="GO" id="GO:0005829">
    <property type="term" value="C:cytosol"/>
    <property type="evidence" value="ECO:0007669"/>
    <property type="project" value="TreeGrafter"/>
</dbReference>
<evidence type="ECO:0000313" key="2">
    <source>
        <dbReference type="EMBL" id="TEB07245.1"/>
    </source>
</evidence>
<dbReference type="PROSITE" id="PS50851">
    <property type="entry name" value="CHEW"/>
    <property type="match status" value="1"/>
</dbReference>
<dbReference type="Proteomes" id="UP000298324">
    <property type="component" value="Unassembled WGS sequence"/>
</dbReference>
<comment type="caution">
    <text evidence="2">The sequence shown here is derived from an EMBL/GenBank/DDBJ whole genome shotgun (WGS) entry which is preliminary data.</text>
</comment>
<dbReference type="Pfam" id="PF01584">
    <property type="entry name" value="CheW"/>
    <property type="match status" value="1"/>
</dbReference>
<dbReference type="AlphaFoldDB" id="A0A4Y7RDZ8"/>
<name>A0A4Y7RDZ8_9FIRM</name>
<proteinExistence type="predicted"/>
<gene>
    <name evidence="2" type="primary">cheW_2</name>
    <name evidence="2" type="ORF">Psch_00792</name>
</gene>
<reference evidence="2 3" key="1">
    <citation type="journal article" date="2018" name="Environ. Microbiol.">
        <title>Novel energy conservation strategies and behaviour of Pelotomaculum schinkii driving syntrophic propionate catabolism.</title>
        <authorList>
            <person name="Hidalgo-Ahumada C.A.P."/>
            <person name="Nobu M.K."/>
            <person name="Narihiro T."/>
            <person name="Tamaki H."/>
            <person name="Liu W.T."/>
            <person name="Kamagata Y."/>
            <person name="Stams A.J.M."/>
            <person name="Imachi H."/>
            <person name="Sousa D.Z."/>
        </authorList>
    </citation>
    <scope>NUCLEOTIDE SEQUENCE [LARGE SCALE GENOMIC DNA]</scope>
    <source>
        <strain evidence="2 3">HH</strain>
    </source>
</reference>
<dbReference type="GO" id="GO:0006935">
    <property type="term" value="P:chemotaxis"/>
    <property type="evidence" value="ECO:0007669"/>
    <property type="project" value="InterPro"/>
</dbReference>
<evidence type="ECO:0000259" key="1">
    <source>
        <dbReference type="PROSITE" id="PS50851"/>
    </source>
</evidence>
<keyword evidence="3" id="KW-1185">Reference proteome</keyword>
<evidence type="ECO:0000313" key="3">
    <source>
        <dbReference type="Proteomes" id="UP000298324"/>
    </source>
</evidence>
<dbReference type="PANTHER" id="PTHR22617:SF23">
    <property type="entry name" value="CHEMOTAXIS PROTEIN CHEW"/>
    <property type="match status" value="1"/>
</dbReference>
<dbReference type="RefSeq" id="WP_206663718.1">
    <property type="nucleotide sequence ID" value="NZ_QFGA01000001.1"/>
</dbReference>
<dbReference type="GO" id="GO:0007165">
    <property type="term" value="P:signal transduction"/>
    <property type="evidence" value="ECO:0007669"/>
    <property type="project" value="InterPro"/>
</dbReference>
<sequence>MLAHENYAVESRYVQEISPLKELTALPGTPPFILGIINFRGHILTVIDLRYFFNLPQKGLTGLNKVIIVQASETKIGILADTIHGIKSIPVNELQPPLPAMTGIRGEYIKGLTGERLAVLDLEKLLSDKRIIVHEEVD</sequence>
<protein>
    <submittedName>
        <fullName evidence="2">Chemotaxis protein CheW</fullName>
    </submittedName>
</protein>